<protein>
    <submittedName>
        <fullName evidence="2">Uncharacterized protein</fullName>
    </submittedName>
</protein>
<gene>
    <name evidence="2" type="ORF">BZL29_7923</name>
</gene>
<feature type="compositionally biased region" description="Basic and acidic residues" evidence="1">
    <location>
        <begin position="139"/>
        <end position="154"/>
    </location>
</feature>
<accession>A0A1V3WE45</accession>
<feature type="region of interest" description="Disordered" evidence="1">
    <location>
        <begin position="110"/>
        <end position="172"/>
    </location>
</feature>
<proteinExistence type="predicted"/>
<comment type="caution">
    <text evidence="2">The sequence shown here is derived from an EMBL/GenBank/DDBJ whole genome shotgun (WGS) entry which is preliminary data.</text>
</comment>
<dbReference type="AlphaFoldDB" id="A0A1V3WE45"/>
<reference evidence="2 3" key="1">
    <citation type="submission" date="2017-02" db="EMBL/GenBank/DDBJ databases">
        <title>Complete genome sequences of Mycobacterium kansasii strains isolated from rhesus macaques.</title>
        <authorList>
            <person name="Panda A."/>
            <person name="Nagaraj S."/>
            <person name="Zhao X."/>
            <person name="Tettelin H."/>
            <person name="Detolla L.J."/>
        </authorList>
    </citation>
    <scope>NUCLEOTIDE SEQUENCE [LARGE SCALE GENOMIC DNA]</scope>
    <source>
        <strain evidence="2 3">11-3469</strain>
    </source>
</reference>
<name>A0A1V3WE45_MYCKA</name>
<organism evidence="2 3">
    <name type="scientific">Mycobacterium kansasii</name>
    <dbReference type="NCBI Taxonomy" id="1768"/>
    <lineage>
        <taxon>Bacteria</taxon>
        <taxon>Bacillati</taxon>
        <taxon>Actinomycetota</taxon>
        <taxon>Actinomycetes</taxon>
        <taxon>Mycobacteriales</taxon>
        <taxon>Mycobacteriaceae</taxon>
        <taxon>Mycobacterium</taxon>
    </lineage>
</organism>
<dbReference type="Proteomes" id="UP000188532">
    <property type="component" value="Unassembled WGS sequence"/>
</dbReference>
<dbReference type="EMBL" id="MVBN01000011">
    <property type="protein sequence ID" value="OOK65253.1"/>
    <property type="molecule type" value="Genomic_DNA"/>
</dbReference>
<evidence type="ECO:0000313" key="2">
    <source>
        <dbReference type="EMBL" id="OOK65253.1"/>
    </source>
</evidence>
<sequence length="206" mass="23262">MSSWWAIEEDYRSGFGEVLDALNSGRGLEETTQRLKVIRRRKITGRSGLDVIVRKLKADKALFNTSRDGPLVSYVEAAQAFKRSDQPLDGDATWYSQYISEFNRLIEEGKDPHRRENYPSISGARAAGTTGGPNRRDRRQTDSEKVGGIHDRLRGPPKRRLGNELATQTSTEAATRLPVGRKIHLWLGGRRSCLRCCLRSPSPRLR</sequence>
<evidence type="ECO:0000313" key="3">
    <source>
        <dbReference type="Proteomes" id="UP000188532"/>
    </source>
</evidence>
<evidence type="ECO:0000256" key="1">
    <source>
        <dbReference type="SAM" id="MobiDB-lite"/>
    </source>
</evidence>